<gene>
    <name evidence="1" type="ORF">LCI18_001507</name>
</gene>
<evidence type="ECO:0000313" key="2">
    <source>
        <dbReference type="Proteomes" id="UP000830768"/>
    </source>
</evidence>
<reference evidence="1" key="1">
    <citation type="submission" date="2021-11" db="EMBL/GenBank/DDBJ databases">
        <title>Fusarium solani-melongenae Genome sequencing and assembly.</title>
        <authorList>
            <person name="Xie S."/>
            <person name="Huang L."/>
            <person name="Zhang X."/>
        </authorList>
    </citation>
    <scope>NUCLEOTIDE SEQUENCE</scope>
    <source>
        <strain evidence="1">CRI 24-3</strain>
    </source>
</reference>
<protein>
    <submittedName>
        <fullName evidence="1">Uncharacterized protein</fullName>
    </submittedName>
</protein>
<dbReference type="EMBL" id="CP090030">
    <property type="protein sequence ID" value="UPK90572.1"/>
    <property type="molecule type" value="Genomic_DNA"/>
</dbReference>
<sequence>MSIPRSTPIIVGIGEICQKSVDINSPVEPADLILAAIRRAVEDAQLNDADIIRQIDSISIVPPWSWSYEHLPILVAEKLGRTISQLHMGVHAGNQPALLIDNAARCVSLGETKVAVVAGGEALATLAACRKAGAMPPAGWTKPASEAGTLDVGDLSVFGQNVGTLHGMGLPIQVYPMYENGFRKHQGQTVAENMQESARLYAAFDEIACKKEFSWRFGQVPRNTQAIGTITSKNRMICTPYPLLMNAFNTVNLAAACILTSVEHAEQLGIPEEKWVYVLGGAGTADTTNFWERSNYYTSPALAQSLDATLESSGLSKDEVDCFDFYSCFPIVPKLACKHLGLNLEHPGKPITLLGGLTSFGGAGNNYSMHAITEMTRQLRKGTFRNGLILANGGVLTYQHALCLSSRPRQDCLEYPRCPPLPNQLAGVDSPPFMKQVEGLATIETYTVEFNRDGTPRVGHIVGRLRDNEHRFLANHGDDLTLRVLANPKLEPIGVQGMVKKGKDGRNLFYISVCNKL</sequence>
<evidence type="ECO:0000313" key="1">
    <source>
        <dbReference type="EMBL" id="UPK90572.1"/>
    </source>
</evidence>
<proteinExistence type="predicted"/>
<accession>A0ACD3YNH4</accession>
<organism evidence="1 2">
    <name type="scientific">Fusarium solani subsp. cucurbitae</name>
    <name type="common">Neocosmosporum cucurbitae</name>
    <dbReference type="NCBI Taxonomy" id="2747967"/>
    <lineage>
        <taxon>Eukaryota</taxon>
        <taxon>Fungi</taxon>
        <taxon>Dikarya</taxon>
        <taxon>Ascomycota</taxon>
        <taxon>Pezizomycotina</taxon>
        <taxon>Sordariomycetes</taxon>
        <taxon>Hypocreomycetidae</taxon>
        <taxon>Hypocreales</taxon>
        <taxon>Nectriaceae</taxon>
        <taxon>Fusarium</taxon>
        <taxon>Fusarium solani species complex</taxon>
    </lineage>
</organism>
<dbReference type="Proteomes" id="UP000830768">
    <property type="component" value="Chromosome 1"/>
</dbReference>
<name>A0ACD3YNH4_FUSSC</name>
<keyword evidence="2" id="KW-1185">Reference proteome</keyword>